<dbReference type="EMBL" id="JARJLG010000458">
    <property type="protein sequence ID" value="KAJ7711792.1"/>
    <property type="molecule type" value="Genomic_DNA"/>
</dbReference>
<feature type="compositionally biased region" description="Acidic residues" evidence="1">
    <location>
        <begin position="568"/>
        <end position="589"/>
    </location>
</feature>
<sequence>MGSPKSKPSATRPKARPKVSASSLLFDIFNHDSVYPLGLLLLDRESIIDCARPELKTCVINALPALRYLKRNVNFQDLDDHAHLFYAGINRIMERLFTLPREWYALCVDEDTYPSDLSTLIKVIPPARSQVVFDPDDYNPLGRLFVNYDDSVPTDAQIRGFLKGLPAIPSMPPSLAAQPEAGPSKTKSRAASPPVGPSKKCPREAEDNNSVVPDVGVPSEEDVPASKPKASRTKRAKTDEGSPEPARPSRKKKSKGKAKEEATSNKIPDAPHRRNRSPGAKAASRTDKDPDATKVARLIAARVQQAKGSKTGTPVQLNVDLDGSNYNLGDPDDIYLYLIRKKAQLAPKRFFTGHPTTTAHRRLDSDTYVNRFESLELIDVQKILEVDIKDTLIPEEPCMFCILHHVKCVPIAFGHGCLNCFLKGFRYCCHTATMSELIKFHVEFAERFAAVSPTTEIIVDQFKRTATHLASITSLYNDASIDFAEAFDHLVRHFNDCVEKFGDETFATRFSDSSLAVRTHLADLVAQFRGTYKSFKNLDMSDVDFGMPPSPLSTARALIDIARDLSESVDEDAAGEEEAESEEAEEEVEESRPATPPKPAPKPTSRPSAAKPVSTLNKPSSRPPVSKPASKPSPARPPSTRSHAAPKDKE</sequence>
<protein>
    <submittedName>
        <fullName evidence="2">Uncharacterized protein</fullName>
    </submittedName>
</protein>
<evidence type="ECO:0000313" key="2">
    <source>
        <dbReference type="EMBL" id="KAJ7711792.1"/>
    </source>
</evidence>
<feature type="region of interest" description="Disordered" evidence="1">
    <location>
        <begin position="568"/>
        <end position="650"/>
    </location>
</feature>
<feature type="compositionally biased region" description="Low complexity" evidence="1">
    <location>
        <begin position="627"/>
        <end position="643"/>
    </location>
</feature>
<proteinExistence type="predicted"/>
<evidence type="ECO:0000256" key="1">
    <source>
        <dbReference type="SAM" id="MobiDB-lite"/>
    </source>
</evidence>
<reference evidence="2" key="1">
    <citation type="submission" date="2023-03" db="EMBL/GenBank/DDBJ databases">
        <title>Massive genome expansion in bonnet fungi (Mycena s.s.) driven by repeated elements and novel gene families across ecological guilds.</title>
        <authorList>
            <consortium name="Lawrence Berkeley National Laboratory"/>
            <person name="Harder C.B."/>
            <person name="Miyauchi S."/>
            <person name="Viragh M."/>
            <person name="Kuo A."/>
            <person name="Thoen E."/>
            <person name="Andreopoulos B."/>
            <person name="Lu D."/>
            <person name="Skrede I."/>
            <person name="Drula E."/>
            <person name="Henrissat B."/>
            <person name="Morin E."/>
            <person name="Kohler A."/>
            <person name="Barry K."/>
            <person name="LaButti K."/>
            <person name="Morin E."/>
            <person name="Salamov A."/>
            <person name="Lipzen A."/>
            <person name="Mereny Z."/>
            <person name="Hegedus B."/>
            <person name="Baldrian P."/>
            <person name="Stursova M."/>
            <person name="Weitz H."/>
            <person name="Taylor A."/>
            <person name="Grigoriev I.V."/>
            <person name="Nagy L.G."/>
            <person name="Martin F."/>
            <person name="Kauserud H."/>
        </authorList>
    </citation>
    <scope>NUCLEOTIDE SEQUENCE</scope>
    <source>
        <strain evidence="2">CBHHK188m</strain>
    </source>
</reference>
<feature type="compositionally biased region" description="Pro residues" evidence="1">
    <location>
        <begin position="594"/>
        <end position="604"/>
    </location>
</feature>
<accession>A0AAD7H417</accession>
<feature type="region of interest" description="Disordered" evidence="1">
    <location>
        <begin position="172"/>
        <end position="292"/>
    </location>
</feature>
<feature type="compositionally biased region" description="Low complexity" evidence="1">
    <location>
        <begin position="605"/>
        <end position="620"/>
    </location>
</feature>
<dbReference type="AlphaFoldDB" id="A0AAD7H417"/>
<dbReference type="Proteomes" id="UP001215280">
    <property type="component" value="Unassembled WGS sequence"/>
</dbReference>
<comment type="caution">
    <text evidence="2">The sequence shown here is derived from an EMBL/GenBank/DDBJ whole genome shotgun (WGS) entry which is preliminary data.</text>
</comment>
<name>A0AAD7H417_9AGAR</name>
<evidence type="ECO:0000313" key="3">
    <source>
        <dbReference type="Proteomes" id="UP001215280"/>
    </source>
</evidence>
<gene>
    <name evidence="2" type="ORF">DFH07DRAFT_975028</name>
</gene>
<organism evidence="2 3">
    <name type="scientific">Mycena maculata</name>
    <dbReference type="NCBI Taxonomy" id="230809"/>
    <lineage>
        <taxon>Eukaryota</taxon>
        <taxon>Fungi</taxon>
        <taxon>Dikarya</taxon>
        <taxon>Basidiomycota</taxon>
        <taxon>Agaricomycotina</taxon>
        <taxon>Agaricomycetes</taxon>
        <taxon>Agaricomycetidae</taxon>
        <taxon>Agaricales</taxon>
        <taxon>Marasmiineae</taxon>
        <taxon>Mycenaceae</taxon>
        <taxon>Mycena</taxon>
    </lineage>
</organism>
<keyword evidence="3" id="KW-1185">Reference proteome</keyword>